<dbReference type="PROSITE" id="PS51819">
    <property type="entry name" value="VOC"/>
    <property type="match status" value="1"/>
</dbReference>
<dbReference type="Gene3D" id="3.30.720.110">
    <property type="match status" value="1"/>
</dbReference>
<feature type="domain" description="VOC" evidence="1">
    <location>
        <begin position="9"/>
        <end position="144"/>
    </location>
</feature>
<keyword evidence="2" id="KW-0032">Aminotransferase</keyword>
<proteinExistence type="predicted"/>
<name>A0A2W5DQ86_9BURK</name>
<gene>
    <name evidence="2" type="ORF">DI603_09240</name>
</gene>
<evidence type="ECO:0000313" key="2">
    <source>
        <dbReference type="EMBL" id="PZP32858.1"/>
    </source>
</evidence>
<reference evidence="2 3" key="1">
    <citation type="submission" date="2017-08" db="EMBL/GenBank/DDBJ databases">
        <title>Infants hospitalized years apart are colonized by the same room-sourced microbial strains.</title>
        <authorList>
            <person name="Brooks B."/>
            <person name="Olm M.R."/>
            <person name="Firek B.A."/>
            <person name="Baker R."/>
            <person name="Thomas B.C."/>
            <person name="Morowitz M.J."/>
            <person name="Banfield J.F."/>
        </authorList>
    </citation>
    <scope>NUCLEOTIDE SEQUENCE [LARGE SCALE GENOMIC DNA]</scope>
    <source>
        <strain evidence="2">S2_012_000_R2_81</strain>
    </source>
</reference>
<dbReference type="Pfam" id="PF00903">
    <property type="entry name" value="Glyoxalase"/>
    <property type="match status" value="1"/>
</dbReference>
<dbReference type="AlphaFoldDB" id="A0A2W5DQ86"/>
<evidence type="ECO:0000313" key="3">
    <source>
        <dbReference type="Proteomes" id="UP000249633"/>
    </source>
</evidence>
<dbReference type="InterPro" id="IPR037523">
    <property type="entry name" value="VOC_core"/>
</dbReference>
<dbReference type="GO" id="GO:0008483">
    <property type="term" value="F:transaminase activity"/>
    <property type="evidence" value="ECO:0007669"/>
    <property type="project" value="UniProtKB-KW"/>
</dbReference>
<sequence length="150" mass="16531">MKPTPPGWPRLSSVLFSHDARAAIAWYQRAFGFEVQILVDAPDGGVQHSELRYGDALVMVSDQGGDRDARFGVQGRAPAAVQGVNTQSLFVYVDEVDAHHDRALAAGARVTAPLADHDYGPEHWQDRGYACVDPDGHLWWFAQRLRNPPA</sequence>
<dbReference type="PANTHER" id="PTHR34109:SF1">
    <property type="entry name" value="VOC DOMAIN-CONTAINING PROTEIN"/>
    <property type="match status" value="1"/>
</dbReference>
<dbReference type="Proteomes" id="UP000249633">
    <property type="component" value="Unassembled WGS sequence"/>
</dbReference>
<accession>A0A2W5DQ86</accession>
<dbReference type="EMBL" id="QFOD01000007">
    <property type="protein sequence ID" value="PZP32858.1"/>
    <property type="molecule type" value="Genomic_DNA"/>
</dbReference>
<dbReference type="InterPro" id="IPR029068">
    <property type="entry name" value="Glyas_Bleomycin-R_OHBP_Dase"/>
</dbReference>
<organism evidence="2 3">
    <name type="scientific">Roseateles depolymerans</name>
    <dbReference type="NCBI Taxonomy" id="76731"/>
    <lineage>
        <taxon>Bacteria</taxon>
        <taxon>Pseudomonadati</taxon>
        <taxon>Pseudomonadota</taxon>
        <taxon>Betaproteobacteria</taxon>
        <taxon>Burkholderiales</taxon>
        <taxon>Sphaerotilaceae</taxon>
        <taxon>Roseateles</taxon>
    </lineage>
</organism>
<comment type="caution">
    <text evidence="2">The sequence shown here is derived from an EMBL/GenBank/DDBJ whole genome shotgun (WGS) entry which is preliminary data.</text>
</comment>
<dbReference type="InterPro" id="IPR004360">
    <property type="entry name" value="Glyas_Fos-R_dOase_dom"/>
</dbReference>
<dbReference type="SUPFAM" id="SSF54593">
    <property type="entry name" value="Glyoxalase/Bleomycin resistance protein/Dihydroxybiphenyl dioxygenase"/>
    <property type="match status" value="1"/>
</dbReference>
<dbReference type="PANTHER" id="PTHR34109">
    <property type="entry name" value="BNAUNNG04460D PROTEIN-RELATED"/>
    <property type="match status" value="1"/>
</dbReference>
<protein>
    <submittedName>
        <fullName evidence="2">Aminotransferase</fullName>
    </submittedName>
</protein>
<evidence type="ECO:0000259" key="1">
    <source>
        <dbReference type="PROSITE" id="PS51819"/>
    </source>
</evidence>
<keyword evidence="2" id="KW-0808">Transferase</keyword>
<dbReference type="Gene3D" id="3.30.720.120">
    <property type="match status" value="1"/>
</dbReference>